<dbReference type="InterPro" id="IPR013096">
    <property type="entry name" value="Cupin_2"/>
</dbReference>
<dbReference type="InterPro" id="IPR052538">
    <property type="entry name" value="Flavonoid_dioxygenase-like"/>
</dbReference>
<dbReference type="Pfam" id="PF07883">
    <property type="entry name" value="Cupin_2"/>
    <property type="match status" value="1"/>
</dbReference>
<dbReference type="InterPro" id="IPR014710">
    <property type="entry name" value="RmlC-like_jellyroll"/>
</dbReference>
<dbReference type="CDD" id="cd02223">
    <property type="entry name" value="cupin_Bh2720-like"/>
    <property type="match status" value="1"/>
</dbReference>
<evidence type="ECO:0000313" key="3">
    <source>
        <dbReference type="Proteomes" id="UP000076077"/>
    </source>
</evidence>
<evidence type="ECO:0000259" key="1">
    <source>
        <dbReference type="Pfam" id="PF07883"/>
    </source>
</evidence>
<dbReference type="Proteomes" id="UP000076077">
    <property type="component" value="Chromosome"/>
</dbReference>
<gene>
    <name evidence="2" type="ORF">A3224_14215</name>
</gene>
<dbReference type="Gene3D" id="2.60.120.10">
    <property type="entry name" value="Jelly Rolls"/>
    <property type="match status" value="1"/>
</dbReference>
<sequence length="139" mass="15488">MTVSTSPSAEEIKGKEGYLVNIEERTVSNSNFREVLFTGPRSQLVVMSLKPGEEIGEEVHDHIDQFIRFEAGEAKLILNGREHSIKADDAVVIPAGVRHNIINTSASRDLKLYTIYSPPEHKDGTIHKTRAEGMADHHE</sequence>
<dbReference type="InterPro" id="IPR011051">
    <property type="entry name" value="RmlC_Cupin_sf"/>
</dbReference>
<dbReference type="EMBL" id="CP014864">
    <property type="protein sequence ID" value="AMX03578.1"/>
    <property type="molecule type" value="Genomic_DNA"/>
</dbReference>
<dbReference type="PANTHER" id="PTHR43346:SF1">
    <property type="entry name" value="QUERCETIN 2,3-DIOXYGENASE-RELATED"/>
    <property type="match status" value="1"/>
</dbReference>
<protein>
    <submittedName>
        <fullName evidence="2">Cupin</fullName>
    </submittedName>
</protein>
<dbReference type="KEGG" id="mthd:A3224_14215"/>
<dbReference type="AlphaFoldDB" id="A0A143HPG1"/>
<dbReference type="PANTHER" id="PTHR43346">
    <property type="entry name" value="LIGAND BINDING DOMAIN PROTEIN, PUTATIVE (AFU_ORTHOLOGUE AFUA_6G14370)-RELATED"/>
    <property type="match status" value="1"/>
</dbReference>
<feature type="domain" description="Cupin type-2" evidence="1">
    <location>
        <begin position="46"/>
        <end position="116"/>
    </location>
</feature>
<dbReference type="OrthoDB" id="191551at2"/>
<name>A0A143HPG1_MICTH</name>
<organism evidence="2 3">
    <name type="scientific">Microbulbifer thermotolerans</name>
    <dbReference type="NCBI Taxonomy" id="252514"/>
    <lineage>
        <taxon>Bacteria</taxon>
        <taxon>Pseudomonadati</taxon>
        <taxon>Pseudomonadota</taxon>
        <taxon>Gammaproteobacteria</taxon>
        <taxon>Cellvibrionales</taxon>
        <taxon>Microbulbiferaceae</taxon>
        <taxon>Microbulbifer</taxon>
    </lineage>
</organism>
<reference evidence="3" key="1">
    <citation type="submission" date="2016-03" db="EMBL/GenBank/DDBJ databases">
        <authorList>
            <person name="Lee Y.-S."/>
            <person name="Choi Y.-L."/>
        </authorList>
    </citation>
    <scope>NUCLEOTIDE SEQUENCE [LARGE SCALE GENOMIC DNA]</scope>
    <source>
        <strain evidence="3">DAU221</strain>
    </source>
</reference>
<evidence type="ECO:0000313" key="2">
    <source>
        <dbReference type="EMBL" id="AMX03578.1"/>
    </source>
</evidence>
<proteinExistence type="predicted"/>
<accession>A0A143HPG1</accession>
<keyword evidence="3" id="KW-1185">Reference proteome</keyword>
<dbReference type="SUPFAM" id="SSF51182">
    <property type="entry name" value="RmlC-like cupins"/>
    <property type="match status" value="1"/>
</dbReference>